<name>A0ABN3TCY1_9ACTN</name>
<dbReference type="SUPFAM" id="SSF69118">
    <property type="entry name" value="AhpD-like"/>
    <property type="match status" value="1"/>
</dbReference>
<dbReference type="InterPro" id="IPR029032">
    <property type="entry name" value="AhpD-like"/>
</dbReference>
<protein>
    <recommendedName>
        <fullName evidence="1">Carboxymuconolactone decarboxylase-like domain-containing protein</fullName>
    </recommendedName>
</protein>
<accession>A0ABN3TCY1</accession>
<evidence type="ECO:0000313" key="3">
    <source>
        <dbReference type="Proteomes" id="UP001499989"/>
    </source>
</evidence>
<proteinExistence type="predicted"/>
<comment type="caution">
    <text evidence="2">The sequence shown here is derived from an EMBL/GenBank/DDBJ whole genome shotgun (WGS) entry which is preliminary data.</text>
</comment>
<dbReference type="Pfam" id="PF02627">
    <property type="entry name" value="CMD"/>
    <property type="match status" value="1"/>
</dbReference>
<organism evidence="2 3">
    <name type="scientific">Streptomyces violaceolatus</name>
    <dbReference type="NCBI Taxonomy" id="67378"/>
    <lineage>
        <taxon>Bacteria</taxon>
        <taxon>Bacillati</taxon>
        <taxon>Actinomycetota</taxon>
        <taxon>Actinomycetes</taxon>
        <taxon>Kitasatosporales</taxon>
        <taxon>Streptomycetaceae</taxon>
        <taxon>Streptomyces</taxon>
        <taxon>Streptomyces violaceoruber group</taxon>
    </lineage>
</organism>
<feature type="domain" description="Carboxymuconolactone decarboxylase-like" evidence="1">
    <location>
        <begin position="16"/>
        <end position="50"/>
    </location>
</feature>
<evidence type="ECO:0000313" key="2">
    <source>
        <dbReference type="EMBL" id="GAA2698385.1"/>
    </source>
</evidence>
<evidence type="ECO:0000259" key="1">
    <source>
        <dbReference type="Pfam" id="PF02627"/>
    </source>
</evidence>
<dbReference type="EMBL" id="BAAASK010000027">
    <property type="protein sequence ID" value="GAA2698385.1"/>
    <property type="molecule type" value="Genomic_DNA"/>
</dbReference>
<dbReference type="Gene3D" id="1.20.1290.10">
    <property type="entry name" value="AhpD-like"/>
    <property type="match status" value="1"/>
</dbReference>
<gene>
    <name evidence="2" type="ORF">GCM10010310_63910</name>
</gene>
<reference evidence="2 3" key="1">
    <citation type="journal article" date="2019" name="Int. J. Syst. Evol. Microbiol.">
        <title>The Global Catalogue of Microorganisms (GCM) 10K type strain sequencing project: providing services to taxonomists for standard genome sequencing and annotation.</title>
        <authorList>
            <consortium name="The Broad Institute Genomics Platform"/>
            <consortium name="The Broad Institute Genome Sequencing Center for Infectious Disease"/>
            <person name="Wu L."/>
            <person name="Ma J."/>
        </authorList>
    </citation>
    <scope>NUCLEOTIDE SEQUENCE [LARGE SCALE GENOMIC DNA]</scope>
    <source>
        <strain evidence="2 3">JCM 4531</strain>
    </source>
</reference>
<keyword evidence="3" id="KW-1185">Reference proteome</keyword>
<sequence length="58" mass="6029">MRGTFDYVPLTTLFPHLQKAIAAGGVEPKLLALVHLRASQINGCSACVYDSVAGGGGR</sequence>
<dbReference type="InterPro" id="IPR003779">
    <property type="entry name" value="CMD-like"/>
</dbReference>
<dbReference type="Proteomes" id="UP001499989">
    <property type="component" value="Unassembled WGS sequence"/>
</dbReference>